<feature type="region of interest" description="Disordered" evidence="1">
    <location>
        <begin position="1"/>
        <end position="30"/>
    </location>
</feature>
<evidence type="ECO:0000313" key="2">
    <source>
        <dbReference type="EMBL" id="MCI57357.1"/>
    </source>
</evidence>
<evidence type="ECO:0000256" key="1">
    <source>
        <dbReference type="SAM" id="MobiDB-lite"/>
    </source>
</evidence>
<comment type="caution">
    <text evidence="2">The sequence shown here is derived from an EMBL/GenBank/DDBJ whole genome shotgun (WGS) entry which is preliminary data.</text>
</comment>
<name>A0A392TA81_9FABA</name>
<evidence type="ECO:0000313" key="3">
    <source>
        <dbReference type="Proteomes" id="UP000265520"/>
    </source>
</evidence>
<proteinExistence type="predicted"/>
<dbReference type="EMBL" id="LXQA010527688">
    <property type="protein sequence ID" value="MCI57357.1"/>
    <property type="molecule type" value="Genomic_DNA"/>
</dbReference>
<protein>
    <submittedName>
        <fullName evidence="2">Copia-type polyprotein</fullName>
    </submittedName>
</protein>
<reference evidence="2 3" key="1">
    <citation type="journal article" date="2018" name="Front. Plant Sci.">
        <title>Red Clover (Trifolium pratense) and Zigzag Clover (T. medium) - A Picture of Genomic Similarities and Differences.</title>
        <authorList>
            <person name="Dluhosova J."/>
            <person name="Istvanek J."/>
            <person name="Nedelnik J."/>
            <person name="Repkova J."/>
        </authorList>
    </citation>
    <scope>NUCLEOTIDE SEQUENCE [LARGE SCALE GENOMIC DNA]</scope>
    <source>
        <strain evidence="3">cv. 10/8</strain>
        <tissue evidence="2">Leaf</tissue>
    </source>
</reference>
<dbReference type="AlphaFoldDB" id="A0A392TA81"/>
<organism evidence="2 3">
    <name type="scientific">Trifolium medium</name>
    <dbReference type="NCBI Taxonomy" id="97028"/>
    <lineage>
        <taxon>Eukaryota</taxon>
        <taxon>Viridiplantae</taxon>
        <taxon>Streptophyta</taxon>
        <taxon>Embryophyta</taxon>
        <taxon>Tracheophyta</taxon>
        <taxon>Spermatophyta</taxon>
        <taxon>Magnoliopsida</taxon>
        <taxon>eudicotyledons</taxon>
        <taxon>Gunneridae</taxon>
        <taxon>Pentapetalae</taxon>
        <taxon>rosids</taxon>
        <taxon>fabids</taxon>
        <taxon>Fabales</taxon>
        <taxon>Fabaceae</taxon>
        <taxon>Papilionoideae</taxon>
        <taxon>50 kb inversion clade</taxon>
        <taxon>NPAAA clade</taxon>
        <taxon>Hologalegina</taxon>
        <taxon>IRL clade</taxon>
        <taxon>Trifolieae</taxon>
        <taxon>Trifolium</taxon>
    </lineage>
</organism>
<feature type="non-terminal residue" evidence="2">
    <location>
        <position position="1"/>
    </location>
</feature>
<dbReference type="Proteomes" id="UP000265520">
    <property type="component" value="Unassembled WGS sequence"/>
</dbReference>
<feature type="compositionally biased region" description="Acidic residues" evidence="1">
    <location>
        <begin position="1"/>
        <end position="13"/>
    </location>
</feature>
<feature type="non-terminal residue" evidence="2">
    <location>
        <position position="92"/>
    </location>
</feature>
<sequence length="92" mass="10327">ISNGEDLSDDGDESDRLPARVRKPPGYLRDYVTGSEKQQNEIDQNEMDQVQNLAIAMFNSNEDPLTYEEAALTDTWKEAMDAEICAIEANDT</sequence>
<accession>A0A392TA81</accession>
<keyword evidence="3" id="KW-1185">Reference proteome</keyword>